<organism evidence="1 2">
    <name type="scientific">Engystomops pustulosus</name>
    <name type="common">Tungara frog</name>
    <name type="synonym">Physalaemus pustulosus</name>
    <dbReference type="NCBI Taxonomy" id="76066"/>
    <lineage>
        <taxon>Eukaryota</taxon>
        <taxon>Metazoa</taxon>
        <taxon>Chordata</taxon>
        <taxon>Craniata</taxon>
        <taxon>Vertebrata</taxon>
        <taxon>Euteleostomi</taxon>
        <taxon>Amphibia</taxon>
        <taxon>Batrachia</taxon>
        <taxon>Anura</taxon>
        <taxon>Neobatrachia</taxon>
        <taxon>Hyloidea</taxon>
        <taxon>Leptodactylidae</taxon>
        <taxon>Leiuperinae</taxon>
        <taxon>Engystomops</taxon>
    </lineage>
</organism>
<keyword evidence="2" id="KW-1185">Reference proteome</keyword>
<evidence type="ECO:0000313" key="1">
    <source>
        <dbReference type="EMBL" id="KAG8560256.1"/>
    </source>
</evidence>
<name>A0AAV7AM78_ENGPU</name>
<dbReference type="Proteomes" id="UP000824782">
    <property type="component" value="Unassembled WGS sequence"/>
</dbReference>
<reference evidence="1" key="1">
    <citation type="thesis" date="2020" institute="ProQuest LLC" country="789 East Eisenhower Parkway, Ann Arbor, MI, USA">
        <title>Comparative Genomics and Chromosome Evolution.</title>
        <authorList>
            <person name="Mudd A.B."/>
        </authorList>
    </citation>
    <scope>NUCLEOTIDE SEQUENCE</scope>
    <source>
        <strain evidence="1">237g6f4</strain>
        <tissue evidence="1">Blood</tissue>
    </source>
</reference>
<dbReference type="AlphaFoldDB" id="A0AAV7AM78"/>
<protein>
    <submittedName>
        <fullName evidence="1">Uncharacterized protein</fullName>
    </submittedName>
</protein>
<sequence>MTYLIHVHQRGEKRSCDPSLSIRCAPLGRSMKENIFHVTALQVLLLRPDSAKVQGSSHVSCVAVDRTPQSRRPLRSLTISSDLHLQMVPRIPPALW</sequence>
<comment type="caution">
    <text evidence="1">The sequence shown here is derived from an EMBL/GenBank/DDBJ whole genome shotgun (WGS) entry which is preliminary data.</text>
</comment>
<accession>A0AAV7AM78</accession>
<gene>
    <name evidence="1" type="ORF">GDO81_014863</name>
</gene>
<proteinExistence type="predicted"/>
<evidence type="ECO:0000313" key="2">
    <source>
        <dbReference type="Proteomes" id="UP000824782"/>
    </source>
</evidence>
<dbReference type="EMBL" id="WNYA01000007">
    <property type="protein sequence ID" value="KAG8560256.1"/>
    <property type="molecule type" value="Genomic_DNA"/>
</dbReference>